<comment type="caution">
    <text evidence="2">The sequence shown here is derived from an EMBL/GenBank/DDBJ whole genome shotgun (WGS) entry which is preliminary data.</text>
</comment>
<dbReference type="EMBL" id="LZJS01000054">
    <property type="protein sequence ID" value="OBH63240.1"/>
    <property type="molecule type" value="Genomic_DNA"/>
</dbReference>
<dbReference type="InterPro" id="IPR021362">
    <property type="entry name" value="DUF2834"/>
</dbReference>
<name>A0A1A2SGR7_9MYCO</name>
<reference evidence="2 3" key="1">
    <citation type="submission" date="2016-06" db="EMBL/GenBank/DDBJ databases">
        <authorList>
            <person name="Kjaerup R.B."/>
            <person name="Dalgaard T.S."/>
            <person name="Juul-Madsen H.R."/>
        </authorList>
    </citation>
    <scope>NUCLEOTIDE SEQUENCE [LARGE SCALE GENOMIC DNA]</scope>
    <source>
        <strain evidence="2 3">E2464</strain>
    </source>
</reference>
<evidence type="ECO:0000313" key="3">
    <source>
        <dbReference type="Proteomes" id="UP000093861"/>
    </source>
</evidence>
<dbReference type="AlphaFoldDB" id="A0A1A2SGR7"/>
<gene>
    <name evidence="2" type="ORF">A5685_22175</name>
</gene>
<dbReference type="RefSeq" id="WP_064950892.1">
    <property type="nucleotide sequence ID" value="NZ_LZJS01000054.1"/>
</dbReference>
<accession>A0A1A2SGR7</accession>
<dbReference type="Proteomes" id="UP000093861">
    <property type="component" value="Unassembled WGS sequence"/>
</dbReference>
<keyword evidence="1" id="KW-0472">Membrane</keyword>
<dbReference type="Pfam" id="PF11196">
    <property type="entry name" value="DUF2834"/>
    <property type="match status" value="1"/>
</dbReference>
<feature type="transmembrane region" description="Helical" evidence="1">
    <location>
        <begin position="40"/>
        <end position="58"/>
    </location>
</feature>
<protein>
    <recommendedName>
        <fullName evidence="4">DUF2834 domain-containing protein</fullName>
    </recommendedName>
</protein>
<feature type="transmembrane region" description="Helical" evidence="1">
    <location>
        <begin position="123"/>
        <end position="144"/>
    </location>
</feature>
<organism evidence="2 3">
    <name type="scientific">Mycobacterium colombiense</name>
    <dbReference type="NCBI Taxonomy" id="339268"/>
    <lineage>
        <taxon>Bacteria</taxon>
        <taxon>Bacillati</taxon>
        <taxon>Actinomycetota</taxon>
        <taxon>Actinomycetes</taxon>
        <taxon>Mycobacteriales</taxon>
        <taxon>Mycobacteriaceae</taxon>
        <taxon>Mycobacterium</taxon>
        <taxon>Mycobacterium avium complex (MAC)</taxon>
    </lineage>
</organism>
<evidence type="ECO:0000313" key="2">
    <source>
        <dbReference type="EMBL" id="OBH63240.1"/>
    </source>
</evidence>
<keyword evidence="1" id="KW-1133">Transmembrane helix</keyword>
<sequence length="165" mass="18514">MVSLLTHAVLGLAVISWIVMANSKVFARPANGPLFSPMEVVYYVVGIASVALGWYFNITFVHQYAHGSTNPLWGEHGSWVEYIKLMFTNPAASSASQDYTIANVVLLPIFTIVDGYRRGLRHPWLYFVSSLFTSFAFAFAFYFATMERQRRHEQVAGEPAPKINA</sequence>
<proteinExistence type="predicted"/>
<keyword evidence="1" id="KW-0812">Transmembrane</keyword>
<evidence type="ECO:0008006" key="4">
    <source>
        <dbReference type="Google" id="ProtNLM"/>
    </source>
</evidence>
<evidence type="ECO:0000256" key="1">
    <source>
        <dbReference type="SAM" id="Phobius"/>
    </source>
</evidence>